<name>A0A816G173_9BILA</name>
<gene>
    <name evidence="1" type="ORF">GPM918_LOCUS46231</name>
    <name evidence="2" type="ORF">SRO942_LOCUS49945</name>
</gene>
<evidence type="ECO:0000313" key="1">
    <source>
        <dbReference type="EMBL" id="CAF1668352.1"/>
    </source>
</evidence>
<organism evidence="1 3">
    <name type="scientific">Didymodactylos carnosus</name>
    <dbReference type="NCBI Taxonomy" id="1234261"/>
    <lineage>
        <taxon>Eukaryota</taxon>
        <taxon>Metazoa</taxon>
        <taxon>Spiralia</taxon>
        <taxon>Gnathifera</taxon>
        <taxon>Rotifera</taxon>
        <taxon>Eurotatoria</taxon>
        <taxon>Bdelloidea</taxon>
        <taxon>Philodinida</taxon>
        <taxon>Philodinidae</taxon>
        <taxon>Didymodactylos</taxon>
    </lineage>
</organism>
<sequence>MKNYSLDINEVYYICYMLTKSVQSNLFNNCKSISLNSLNQQTHTTKDKLRTYKVSPMTTIGAREKKNIATILKFQQDIVPQVILSEVTDSKDLFLFILLYSLQCKELEVITSTFVMAIIHFFTYLEEKFDLICKHIEMVCIS</sequence>
<accession>A0A816G173</accession>
<reference evidence="1" key="1">
    <citation type="submission" date="2021-02" db="EMBL/GenBank/DDBJ databases">
        <authorList>
            <person name="Nowell W R."/>
        </authorList>
    </citation>
    <scope>NUCLEOTIDE SEQUENCE</scope>
</reference>
<dbReference type="EMBL" id="CAJOBC010137509">
    <property type="protein sequence ID" value="CAF4634151.1"/>
    <property type="molecule type" value="Genomic_DNA"/>
</dbReference>
<proteinExistence type="predicted"/>
<dbReference type="Pfam" id="PF03321">
    <property type="entry name" value="GH3"/>
    <property type="match status" value="1"/>
</dbReference>
<dbReference type="Proteomes" id="UP000681722">
    <property type="component" value="Unassembled WGS sequence"/>
</dbReference>
<protein>
    <submittedName>
        <fullName evidence="1">Uncharacterized protein</fullName>
    </submittedName>
</protein>
<evidence type="ECO:0000313" key="2">
    <source>
        <dbReference type="EMBL" id="CAF4634151.1"/>
    </source>
</evidence>
<dbReference type="Proteomes" id="UP000663829">
    <property type="component" value="Unassembled WGS sequence"/>
</dbReference>
<dbReference type="AlphaFoldDB" id="A0A816G173"/>
<evidence type="ECO:0000313" key="3">
    <source>
        <dbReference type="Proteomes" id="UP000663829"/>
    </source>
</evidence>
<keyword evidence="3" id="KW-1185">Reference proteome</keyword>
<dbReference type="EMBL" id="CAJNOQ010059514">
    <property type="protein sequence ID" value="CAF1668352.1"/>
    <property type="molecule type" value="Genomic_DNA"/>
</dbReference>
<comment type="caution">
    <text evidence="1">The sequence shown here is derived from an EMBL/GenBank/DDBJ whole genome shotgun (WGS) entry which is preliminary data.</text>
</comment>